<reference evidence="1" key="1">
    <citation type="submission" date="2023-10" db="EMBL/GenBank/DDBJ databases">
        <authorList>
            <person name="Chen Y."/>
            <person name="Shah S."/>
            <person name="Dougan E. K."/>
            <person name="Thang M."/>
            <person name="Chan C."/>
        </authorList>
    </citation>
    <scope>NUCLEOTIDE SEQUENCE [LARGE SCALE GENOMIC DNA]</scope>
</reference>
<gene>
    <name evidence="1" type="ORF">PCOR1329_LOCUS44935</name>
</gene>
<proteinExistence type="predicted"/>
<organism evidence="1 2">
    <name type="scientific">Prorocentrum cordatum</name>
    <dbReference type="NCBI Taxonomy" id="2364126"/>
    <lineage>
        <taxon>Eukaryota</taxon>
        <taxon>Sar</taxon>
        <taxon>Alveolata</taxon>
        <taxon>Dinophyceae</taxon>
        <taxon>Prorocentrales</taxon>
        <taxon>Prorocentraceae</taxon>
        <taxon>Prorocentrum</taxon>
    </lineage>
</organism>
<dbReference type="EMBL" id="CAUYUJ010015397">
    <property type="protein sequence ID" value="CAK0853472.1"/>
    <property type="molecule type" value="Genomic_DNA"/>
</dbReference>
<keyword evidence="2" id="KW-1185">Reference proteome</keyword>
<protein>
    <submittedName>
        <fullName evidence="1">Uncharacterized protein</fullName>
    </submittedName>
</protein>
<accession>A0ABN9U3Q7</accession>
<sequence length="146" mass="15179">MVNMGIVGKDPDGTAAKGTAYSPPTITNIFRGYMKEAGVDIKAQGYWNVRKEVAQKLQAKSGTCASAACAACPSSSSRSAPAHCAKCDAAAKGESVSGLRHSVGCGMRQDEPTQNAEELSRERLGLLDAGELRELCKAGGGGRSRM</sequence>
<comment type="caution">
    <text evidence="1">The sequence shown here is derived from an EMBL/GenBank/DDBJ whole genome shotgun (WGS) entry which is preliminary data.</text>
</comment>
<name>A0ABN9U3Q7_9DINO</name>
<evidence type="ECO:0000313" key="2">
    <source>
        <dbReference type="Proteomes" id="UP001189429"/>
    </source>
</evidence>
<evidence type="ECO:0000313" key="1">
    <source>
        <dbReference type="EMBL" id="CAK0853472.1"/>
    </source>
</evidence>
<dbReference type="Proteomes" id="UP001189429">
    <property type="component" value="Unassembled WGS sequence"/>
</dbReference>